<dbReference type="PROSITE" id="PS50011">
    <property type="entry name" value="PROTEIN_KINASE_DOM"/>
    <property type="match status" value="1"/>
</dbReference>
<evidence type="ECO:0000259" key="3">
    <source>
        <dbReference type="PROSITE" id="PS50011"/>
    </source>
</evidence>
<dbReference type="EMBL" id="GIBP01006836">
    <property type="protein sequence ID" value="NDV35805.1"/>
    <property type="molecule type" value="Transcribed_RNA"/>
</dbReference>
<feature type="domain" description="Protein kinase" evidence="3">
    <location>
        <begin position="1"/>
        <end position="202"/>
    </location>
</feature>
<dbReference type="SUPFAM" id="SSF56112">
    <property type="entry name" value="Protein kinase-like (PK-like)"/>
    <property type="match status" value="1"/>
</dbReference>
<dbReference type="PRINTS" id="PR00109">
    <property type="entry name" value="TYRKINASE"/>
</dbReference>
<evidence type="ECO:0000256" key="1">
    <source>
        <dbReference type="ARBA" id="ARBA00022741"/>
    </source>
</evidence>
<dbReference type="InterPro" id="IPR001245">
    <property type="entry name" value="Ser-Thr/Tyr_kinase_cat_dom"/>
</dbReference>
<dbReference type="PIRSF" id="PIRSF000654">
    <property type="entry name" value="Integrin-linked_kinase"/>
    <property type="match status" value="1"/>
</dbReference>
<dbReference type="Pfam" id="PF07714">
    <property type="entry name" value="PK_Tyr_Ser-Thr"/>
    <property type="match status" value="1"/>
</dbReference>
<name>A0A6B2LFP8_9EUKA</name>
<dbReference type="InterPro" id="IPR011009">
    <property type="entry name" value="Kinase-like_dom_sf"/>
</dbReference>
<dbReference type="InterPro" id="IPR000719">
    <property type="entry name" value="Prot_kinase_dom"/>
</dbReference>
<dbReference type="GO" id="GO:0004674">
    <property type="term" value="F:protein serine/threonine kinase activity"/>
    <property type="evidence" value="ECO:0007669"/>
    <property type="project" value="TreeGrafter"/>
</dbReference>
<dbReference type="Gene3D" id="1.10.510.10">
    <property type="entry name" value="Transferase(Phosphotransferase) domain 1"/>
    <property type="match status" value="1"/>
</dbReference>
<protein>
    <recommendedName>
        <fullName evidence="3">Protein kinase domain-containing protein</fullName>
    </recommendedName>
</protein>
<proteinExistence type="predicted"/>
<keyword evidence="2" id="KW-0067">ATP-binding</keyword>
<dbReference type="SMART" id="SM00220">
    <property type="entry name" value="S_TKc"/>
    <property type="match status" value="1"/>
</dbReference>
<dbReference type="InterPro" id="IPR051681">
    <property type="entry name" value="Ser/Thr_Kinases-Pseudokinases"/>
</dbReference>
<accession>A0A6B2LFP8</accession>
<keyword evidence="1" id="KW-0547">Nucleotide-binding</keyword>
<dbReference type="InterPro" id="IPR008271">
    <property type="entry name" value="Ser/Thr_kinase_AS"/>
</dbReference>
<evidence type="ECO:0000256" key="2">
    <source>
        <dbReference type="ARBA" id="ARBA00022840"/>
    </source>
</evidence>
<reference evidence="4" key="1">
    <citation type="journal article" date="2020" name="J. Eukaryot. Microbiol.">
        <title>De novo Sequencing, Assembly and Annotation of the Transcriptome for the Free-Living Testate Amoeba Arcella intermedia.</title>
        <authorList>
            <person name="Ribeiro G.M."/>
            <person name="Porfirio-Sousa A.L."/>
            <person name="Maurer-Alcala X.X."/>
            <person name="Katz L.A."/>
            <person name="Lahr D.J.G."/>
        </authorList>
    </citation>
    <scope>NUCLEOTIDE SEQUENCE</scope>
</reference>
<sequence length="219" mass="25074">MNLSHDNLVTFIGGSPGLGNNSSCIFLALEFCVEQSLFEFLRENENKITYHQIVDMALDTARGIHHLHSRNLVHRDLKSMNLLLDGNLNVKICDFGETKTEGKWKREGSCDWMAPEVFCRESYTVKGDVFAYGIILWELCTQQTPPKRSEADVCTGTIKPFPKIYQLELEDVVKLAHSCCQKHPGKRPSFLHIIRFLENTKLHIPEPLKTLPPKIRSFF</sequence>
<dbReference type="PANTHER" id="PTHR44329">
    <property type="entry name" value="SERINE/THREONINE-PROTEIN KINASE TNNI3K-RELATED"/>
    <property type="match status" value="1"/>
</dbReference>
<organism evidence="4">
    <name type="scientific">Arcella intermedia</name>
    <dbReference type="NCBI Taxonomy" id="1963864"/>
    <lineage>
        <taxon>Eukaryota</taxon>
        <taxon>Amoebozoa</taxon>
        <taxon>Tubulinea</taxon>
        <taxon>Elardia</taxon>
        <taxon>Arcellinida</taxon>
        <taxon>Sphaerothecina</taxon>
        <taxon>Arcellidae</taxon>
        <taxon>Arcella</taxon>
    </lineage>
</organism>
<evidence type="ECO:0000313" key="4">
    <source>
        <dbReference type="EMBL" id="NDV35805.1"/>
    </source>
</evidence>
<dbReference type="AlphaFoldDB" id="A0A6B2LFP8"/>
<dbReference type="GO" id="GO:0005524">
    <property type="term" value="F:ATP binding"/>
    <property type="evidence" value="ECO:0007669"/>
    <property type="project" value="UniProtKB-KW"/>
</dbReference>
<dbReference type="PROSITE" id="PS00108">
    <property type="entry name" value="PROTEIN_KINASE_ST"/>
    <property type="match status" value="1"/>
</dbReference>